<keyword evidence="2" id="KW-0732">Signal</keyword>
<feature type="compositionally biased region" description="Basic and acidic residues" evidence="1">
    <location>
        <begin position="43"/>
        <end position="52"/>
    </location>
</feature>
<dbReference type="OrthoDB" id="666719at2"/>
<feature type="region of interest" description="Disordered" evidence="1">
    <location>
        <begin position="43"/>
        <end position="71"/>
    </location>
</feature>
<comment type="caution">
    <text evidence="4">The sequence shown here is derived from an EMBL/GenBank/DDBJ whole genome shotgun (WGS) entry which is preliminary data.</text>
</comment>
<dbReference type="AlphaFoldDB" id="A0A4Q1CIA9"/>
<name>A0A4Q1CIA9_9BACT</name>
<feature type="chain" id="PRO_5020685980" description="Outer membrane protein beta-barrel domain-containing protein" evidence="2">
    <location>
        <begin position="20"/>
        <end position="285"/>
    </location>
</feature>
<dbReference type="Proteomes" id="UP000290204">
    <property type="component" value="Unassembled WGS sequence"/>
</dbReference>
<protein>
    <recommendedName>
        <fullName evidence="3">Outer membrane protein beta-barrel domain-containing protein</fullName>
    </recommendedName>
</protein>
<evidence type="ECO:0000313" key="4">
    <source>
        <dbReference type="EMBL" id="RXK59794.1"/>
    </source>
</evidence>
<evidence type="ECO:0000313" key="5">
    <source>
        <dbReference type="Proteomes" id="UP000290204"/>
    </source>
</evidence>
<proteinExistence type="predicted"/>
<evidence type="ECO:0000256" key="1">
    <source>
        <dbReference type="SAM" id="MobiDB-lite"/>
    </source>
</evidence>
<evidence type="ECO:0000259" key="3">
    <source>
        <dbReference type="Pfam" id="PF13568"/>
    </source>
</evidence>
<reference evidence="4 5" key="1">
    <citation type="submission" date="2019-01" db="EMBL/GenBank/DDBJ databases">
        <title>Lacibacter sp. strain TTM-7.</title>
        <authorList>
            <person name="Chen W.-M."/>
        </authorList>
    </citation>
    <scope>NUCLEOTIDE SEQUENCE [LARGE SCALE GENOMIC DNA]</scope>
    <source>
        <strain evidence="4 5">TTM-7</strain>
    </source>
</reference>
<dbReference type="EMBL" id="SDHW01000003">
    <property type="protein sequence ID" value="RXK59794.1"/>
    <property type="molecule type" value="Genomic_DNA"/>
</dbReference>
<evidence type="ECO:0000256" key="2">
    <source>
        <dbReference type="SAM" id="SignalP"/>
    </source>
</evidence>
<organism evidence="4 5">
    <name type="scientific">Lacibacter luteus</name>
    <dbReference type="NCBI Taxonomy" id="2508719"/>
    <lineage>
        <taxon>Bacteria</taxon>
        <taxon>Pseudomonadati</taxon>
        <taxon>Bacteroidota</taxon>
        <taxon>Chitinophagia</taxon>
        <taxon>Chitinophagales</taxon>
        <taxon>Chitinophagaceae</taxon>
        <taxon>Lacibacter</taxon>
    </lineage>
</organism>
<dbReference type="Pfam" id="PF13568">
    <property type="entry name" value="OMP_b-brl_2"/>
    <property type="match status" value="1"/>
</dbReference>
<dbReference type="InterPro" id="IPR025665">
    <property type="entry name" value="Beta-barrel_OMP_2"/>
</dbReference>
<keyword evidence="5" id="KW-1185">Reference proteome</keyword>
<feature type="signal peptide" evidence="2">
    <location>
        <begin position="1"/>
        <end position="19"/>
    </location>
</feature>
<dbReference type="RefSeq" id="WP_129131168.1">
    <property type="nucleotide sequence ID" value="NZ_SDHW01000003.1"/>
</dbReference>
<feature type="domain" description="Outer membrane protein beta-barrel" evidence="3">
    <location>
        <begin position="113"/>
        <end position="263"/>
    </location>
</feature>
<sequence length="285" mass="32050">MKQSLLALLGLIVCLGVNAQTDTTKPQSADTIKIGNMVIIKKNDGKEKKDQKSDDDDNDNDGTTVEIKKRKESKKSNVSTNWLIVDLGFSNVNDQTNYAAPATQAFFPGGTKEQLELRNGRSINVNVWFFMQRVNLIQHVVNLKYGLGVEMNNYSFEKSVRYNTEPTTNITIDNIKYRKNKLAADYLTVPVMLDFNFAPKRKKGYGFSAGVSAGYLYAARQKMKSEQNGKEKVRSDFNLEPWKLSAVGELNLGAVRLYGSYALNELHKNGLQQTPYNIGIRLSSW</sequence>
<gene>
    <name evidence="4" type="ORF">ESA94_12100</name>
</gene>
<accession>A0A4Q1CIA9</accession>